<feature type="transmembrane region" description="Helical" evidence="1">
    <location>
        <begin position="264"/>
        <end position="285"/>
    </location>
</feature>
<organism evidence="2 3">
    <name type="scientific">Apophysomyces ossiformis</name>
    <dbReference type="NCBI Taxonomy" id="679940"/>
    <lineage>
        <taxon>Eukaryota</taxon>
        <taxon>Fungi</taxon>
        <taxon>Fungi incertae sedis</taxon>
        <taxon>Mucoromycota</taxon>
        <taxon>Mucoromycotina</taxon>
        <taxon>Mucoromycetes</taxon>
        <taxon>Mucorales</taxon>
        <taxon>Mucorineae</taxon>
        <taxon>Mucoraceae</taxon>
        <taxon>Apophysomyces</taxon>
    </lineage>
</organism>
<protein>
    <submittedName>
        <fullName evidence="2">Uncharacterized protein</fullName>
    </submittedName>
</protein>
<feature type="transmembrane region" description="Helical" evidence="1">
    <location>
        <begin position="297"/>
        <end position="323"/>
    </location>
</feature>
<proteinExistence type="predicted"/>
<dbReference type="InterPro" id="IPR052018">
    <property type="entry name" value="PHP_domain"/>
</dbReference>
<dbReference type="PANTHER" id="PTHR42924">
    <property type="entry name" value="EXONUCLEASE"/>
    <property type="match status" value="1"/>
</dbReference>
<evidence type="ECO:0000256" key="1">
    <source>
        <dbReference type="SAM" id="Phobius"/>
    </source>
</evidence>
<gene>
    <name evidence="2" type="ORF">EC973_004529</name>
</gene>
<dbReference type="InterPro" id="IPR016195">
    <property type="entry name" value="Pol/histidinol_Pase-like"/>
</dbReference>
<sequence length="342" mass="39448">MAAVLMAIGFGLQYTEGLPRSEDFSNLHFDWKIDPGSYLTPFNSSFRYNVLLDGHSHSTYSDGKMNVRQLLEWHIAGGLAAEKLALKEYKDKIVVIPGMEYTIHMNFIDINETVPVGPPVPTNEQLKEAIRRVHELGGLVIVNHIPWKTYYQQPRLPNHPSVAELIEWGVDGFEIINQEVFDFNTYQVSGQYNMIQMTGTDVHHPSVGANVWLTIQADNMTRQSIMEEIRSRRTSFLFDPAGTRPRVYVDPPSSYNMLQPLTNLASYFGMFFTDITGMYSFQGTFCHPKKLLIHRDIIGWFVFWNIIGLTVLEIVRGLLLLGWEHFYDWWKARKFRFNTSTV</sequence>
<accession>A0A8H7BEK2</accession>
<dbReference type="Proteomes" id="UP000605846">
    <property type="component" value="Unassembled WGS sequence"/>
</dbReference>
<keyword evidence="1" id="KW-0812">Transmembrane</keyword>
<evidence type="ECO:0000313" key="2">
    <source>
        <dbReference type="EMBL" id="KAF7721531.1"/>
    </source>
</evidence>
<dbReference type="AlphaFoldDB" id="A0A8H7BEK2"/>
<dbReference type="OrthoDB" id="16564at2759"/>
<keyword evidence="1" id="KW-0472">Membrane</keyword>
<dbReference type="GO" id="GO:0004534">
    <property type="term" value="F:5'-3' RNA exonuclease activity"/>
    <property type="evidence" value="ECO:0007669"/>
    <property type="project" value="TreeGrafter"/>
</dbReference>
<name>A0A8H7BEK2_9FUNG</name>
<evidence type="ECO:0000313" key="3">
    <source>
        <dbReference type="Proteomes" id="UP000605846"/>
    </source>
</evidence>
<comment type="caution">
    <text evidence="2">The sequence shown here is derived from an EMBL/GenBank/DDBJ whole genome shotgun (WGS) entry which is preliminary data.</text>
</comment>
<reference evidence="2" key="1">
    <citation type="submission" date="2020-01" db="EMBL/GenBank/DDBJ databases">
        <title>Genome Sequencing of Three Apophysomyces-Like Fungal Strains Confirms a Novel Fungal Genus in the Mucoromycota with divergent Burkholderia-like Endosymbiotic Bacteria.</title>
        <authorList>
            <person name="Stajich J.E."/>
            <person name="Macias A.M."/>
            <person name="Carter-House D."/>
            <person name="Lovett B."/>
            <person name="Kasson L.R."/>
            <person name="Berry K."/>
            <person name="Grigoriev I."/>
            <person name="Chang Y."/>
            <person name="Spatafora J."/>
            <person name="Kasson M.T."/>
        </authorList>
    </citation>
    <scope>NUCLEOTIDE SEQUENCE</scope>
    <source>
        <strain evidence="2">NRRL A-21654</strain>
    </source>
</reference>
<dbReference type="GO" id="GO:0035312">
    <property type="term" value="F:5'-3' DNA exonuclease activity"/>
    <property type="evidence" value="ECO:0007669"/>
    <property type="project" value="TreeGrafter"/>
</dbReference>
<keyword evidence="3" id="KW-1185">Reference proteome</keyword>
<dbReference type="PANTHER" id="PTHR42924:SF3">
    <property type="entry name" value="POLYMERASE_HISTIDINOL PHOSPHATASE N-TERMINAL DOMAIN-CONTAINING PROTEIN"/>
    <property type="match status" value="1"/>
</dbReference>
<dbReference type="Gene3D" id="3.20.20.140">
    <property type="entry name" value="Metal-dependent hydrolases"/>
    <property type="match status" value="1"/>
</dbReference>
<dbReference type="EMBL" id="JABAYA010000257">
    <property type="protein sequence ID" value="KAF7721531.1"/>
    <property type="molecule type" value="Genomic_DNA"/>
</dbReference>
<dbReference type="SUPFAM" id="SSF89550">
    <property type="entry name" value="PHP domain-like"/>
    <property type="match status" value="1"/>
</dbReference>
<keyword evidence="1" id="KW-1133">Transmembrane helix</keyword>